<dbReference type="HAMAP" id="MF_00149">
    <property type="entry name" value="DNA_mis_repair"/>
    <property type="match status" value="1"/>
</dbReference>
<dbReference type="PANTHER" id="PTHR10073">
    <property type="entry name" value="DNA MISMATCH REPAIR PROTEIN MLH, PMS, MUTL"/>
    <property type="match status" value="1"/>
</dbReference>
<dbReference type="CDD" id="cd16926">
    <property type="entry name" value="HATPase_MutL-MLH-PMS-like"/>
    <property type="match status" value="1"/>
</dbReference>
<evidence type="ECO:0000313" key="10">
    <source>
        <dbReference type="Proteomes" id="UP001595556"/>
    </source>
</evidence>
<dbReference type="InterPro" id="IPR042121">
    <property type="entry name" value="MutL_C_regsub"/>
</dbReference>
<dbReference type="SUPFAM" id="SSF118116">
    <property type="entry name" value="DNA mismatch repair protein MutL"/>
    <property type="match status" value="1"/>
</dbReference>
<evidence type="ECO:0000313" key="9">
    <source>
        <dbReference type="EMBL" id="MFC3146164.1"/>
    </source>
</evidence>
<dbReference type="InterPro" id="IPR020667">
    <property type="entry name" value="DNA_mismatch_repair_MutL"/>
</dbReference>
<dbReference type="PANTHER" id="PTHR10073:SF12">
    <property type="entry name" value="DNA MISMATCH REPAIR PROTEIN MLH1"/>
    <property type="match status" value="1"/>
</dbReference>
<dbReference type="NCBIfam" id="NF000949">
    <property type="entry name" value="PRK00095.1-2"/>
    <property type="match status" value="1"/>
</dbReference>
<dbReference type="InterPro" id="IPR014790">
    <property type="entry name" value="MutL_C"/>
</dbReference>
<dbReference type="GO" id="GO:0004519">
    <property type="term" value="F:endonuclease activity"/>
    <property type="evidence" value="ECO:0007669"/>
    <property type="project" value="UniProtKB-KW"/>
</dbReference>
<dbReference type="SUPFAM" id="SSF54211">
    <property type="entry name" value="Ribosomal protein S5 domain 2-like"/>
    <property type="match status" value="1"/>
</dbReference>
<dbReference type="InterPro" id="IPR042120">
    <property type="entry name" value="MutL_C_dimsub"/>
</dbReference>
<dbReference type="SMART" id="SM01340">
    <property type="entry name" value="DNA_mis_repair"/>
    <property type="match status" value="1"/>
</dbReference>
<comment type="function">
    <text evidence="5">This protein is involved in the repair of mismatches in DNA. It is required for dam-dependent methyl-directed DNA mismatch repair. May act as a 'molecular matchmaker', a protein that promotes the formation of a stable complex between two or more DNA-binding proteins in an ATP-dependent manner without itself being part of a final effector complex.</text>
</comment>
<dbReference type="Gene3D" id="3.30.565.10">
    <property type="entry name" value="Histidine kinase-like ATPase, C-terminal domain"/>
    <property type="match status" value="1"/>
</dbReference>
<dbReference type="EMBL" id="JBHRTI010000002">
    <property type="protein sequence ID" value="MFC3146164.1"/>
    <property type="molecule type" value="Genomic_DNA"/>
</dbReference>
<dbReference type="SUPFAM" id="SSF55874">
    <property type="entry name" value="ATPase domain of HSP90 chaperone/DNA topoisomerase II/histidine kinase"/>
    <property type="match status" value="1"/>
</dbReference>
<comment type="similarity">
    <text evidence="1 5">Belongs to the DNA mismatch repair MutL/HexB family.</text>
</comment>
<sequence>MSAPLRSIALLPDALISQIAAGEVVERPASVVKELIENAVDAGASRITLRLEAGGIGRICVEDDGAGIVADELPLAVTRHATSKIRSLTELESVASFGFRGEALAAIASVAHMSVTSRTADAQAATLLDNATGSWTASPAAGSRGTVVDVRNLFSQTPARRKFLKQEGTELGHCIEALDRQALAAPQVGFTVIHNGKVLRNYPAGPLDARIRQVLGEDFQGVSVPIDAHGALSLVGRVALPTAAKGRASHQYFFVNGRAVRDKLLAHAMRAAYEDVLHGQLQPDYCLFLSVDPMTVDVNVHPAKAEVRFRDSRAVHGFVVQAIKSALSRTAGTAATPTAQAAPAAPLPYPLPQQQPMFAAERSSAYLAFVQQALSQGQSIEAPAAFRLPGADLQGMPLENGSGQASSGRGPEDPRQTSENEGTPLGFAVAQLHGIYILAQNNRGLVLVDMHAAHERILYEQLKRSLDARTVEAQSLLVPLPVLLTAEQAQAAADEPAALAQLGFEYSMASETQALLRAVPRLLADADATQLFRDVLDEMAQSGSATVVEATRNELLATMACHAAVRANRALTLPEMNALLRQMEATERADQCNHGRPTWVQWSLAELDRLFMRGK</sequence>
<dbReference type="InterPro" id="IPR020568">
    <property type="entry name" value="Ribosomal_Su5_D2-typ_SF"/>
</dbReference>
<dbReference type="InterPro" id="IPR014762">
    <property type="entry name" value="DNA_mismatch_repair_CS"/>
</dbReference>
<keyword evidence="9" id="KW-0255">Endonuclease</keyword>
<reference evidence="10" key="1">
    <citation type="journal article" date="2019" name="Int. J. Syst. Evol. Microbiol.">
        <title>The Global Catalogue of Microorganisms (GCM) 10K type strain sequencing project: providing services to taxonomists for standard genome sequencing and annotation.</title>
        <authorList>
            <consortium name="The Broad Institute Genomics Platform"/>
            <consortium name="The Broad Institute Genome Sequencing Center for Infectious Disease"/>
            <person name="Wu L."/>
            <person name="Ma J."/>
        </authorList>
    </citation>
    <scope>NUCLEOTIDE SEQUENCE [LARGE SCALE GENOMIC DNA]</scope>
    <source>
        <strain evidence="10">KCTC 52168</strain>
    </source>
</reference>
<proteinExistence type="inferred from homology"/>
<keyword evidence="10" id="KW-1185">Reference proteome</keyword>
<keyword evidence="9" id="KW-0540">Nuclease</keyword>
<dbReference type="InterPro" id="IPR014721">
    <property type="entry name" value="Ribsml_uS5_D2-typ_fold_subgr"/>
</dbReference>
<dbReference type="Gene3D" id="3.30.1370.100">
    <property type="entry name" value="MutL, C-terminal domain, regulatory subdomain"/>
    <property type="match status" value="1"/>
</dbReference>
<evidence type="ECO:0000256" key="1">
    <source>
        <dbReference type="ARBA" id="ARBA00006082"/>
    </source>
</evidence>
<protein>
    <recommendedName>
        <fullName evidence="2 5">DNA mismatch repair protein MutL</fullName>
    </recommendedName>
</protein>
<evidence type="ECO:0000256" key="6">
    <source>
        <dbReference type="SAM" id="MobiDB-lite"/>
    </source>
</evidence>
<keyword evidence="3 5" id="KW-0227">DNA damage</keyword>
<organism evidence="9 10">
    <name type="scientific">Piscinibacterium candidicorallinum</name>
    <dbReference type="NCBI Taxonomy" id="1793872"/>
    <lineage>
        <taxon>Bacteria</taxon>
        <taxon>Pseudomonadati</taxon>
        <taxon>Pseudomonadota</taxon>
        <taxon>Betaproteobacteria</taxon>
        <taxon>Burkholderiales</taxon>
        <taxon>Piscinibacterium</taxon>
    </lineage>
</organism>
<evidence type="ECO:0000256" key="3">
    <source>
        <dbReference type="ARBA" id="ARBA00022763"/>
    </source>
</evidence>
<name>A0ABV7GWV7_9BURK</name>
<dbReference type="SMART" id="SM00853">
    <property type="entry name" value="MutL_C"/>
    <property type="match status" value="1"/>
</dbReference>
<dbReference type="InterPro" id="IPR038973">
    <property type="entry name" value="MutL/Mlh/Pms-like"/>
</dbReference>
<keyword evidence="4 5" id="KW-0234">DNA repair</keyword>
<feature type="region of interest" description="Disordered" evidence="6">
    <location>
        <begin position="391"/>
        <end position="422"/>
    </location>
</feature>
<gene>
    <name evidence="5 9" type="primary">mutL</name>
    <name evidence="9" type="ORF">ACFOEN_00755</name>
</gene>
<feature type="domain" description="DNA mismatch repair protein S5" evidence="8">
    <location>
        <begin position="211"/>
        <end position="328"/>
    </location>
</feature>
<keyword evidence="9" id="KW-0378">Hydrolase</keyword>
<dbReference type="Gene3D" id="3.30.1540.20">
    <property type="entry name" value="MutL, C-terminal domain, dimerisation subdomain"/>
    <property type="match status" value="1"/>
</dbReference>
<dbReference type="NCBIfam" id="TIGR00585">
    <property type="entry name" value="mutl"/>
    <property type="match status" value="1"/>
</dbReference>
<evidence type="ECO:0000256" key="4">
    <source>
        <dbReference type="ARBA" id="ARBA00023204"/>
    </source>
</evidence>
<dbReference type="Proteomes" id="UP001595556">
    <property type="component" value="Unassembled WGS sequence"/>
</dbReference>
<dbReference type="PROSITE" id="PS00058">
    <property type="entry name" value="DNA_MISMATCH_REPAIR_1"/>
    <property type="match status" value="1"/>
</dbReference>
<dbReference type="InterPro" id="IPR002099">
    <property type="entry name" value="MutL/Mlh/PMS"/>
</dbReference>
<dbReference type="InterPro" id="IPR013507">
    <property type="entry name" value="DNA_mismatch_S5_2-like"/>
</dbReference>
<feature type="domain" description="MutL C-terminal dimerisation" evidence="7">
    <location>
        <begin position="428"/>
        <end position="571"/>
    </location>
</feature>
<accession>A0ABV7GWV7</accession>
<evidence type="ECO:0000256" key="2">
    <source>
        <dbReference type="ARBA" id="ARBA00021975"/>
    </source>
</evidence>
<evidence type="ECO:0000256" key="5">
    <source>
        <dbReference type="HAMAP-Rule" id="MF_00149"/>
    </source>
</evidence>
<dbReference type="InterPro" id="IPR037198">
    <property type="entry name" value="MutL_C_sf"/>
</dbReference>
<dbReference type="InterPro" id="IPR036890">
    <property type="entry name" value="HATPase_C_sf"/>
</dbReference>
<evidence type="ECO:0000259" key="7">
    <source>
        <dbReference type="SMART" id="SM00853"/>
    </source>
</evidence>
<evidence type="ECO:0000259" key="8">
    <source>
        <dbReference type="SMART" id="SM01340"/>
    </source>
</evidence>
<comment type="caution">
    <text evidence="9">The sequence shown here is derived from an EMBL/GenBank/DDBJ whole genome shotgun (WGS) entry which is preliminary data.</text>
</comment>
<dbReference type="Pfam" id="PF01119">
    <property type="entry name" value="DNA_mis_repair"/>
    <property type="match status" value="1"/>
</dbReference>
<dbReference type="RefSeq" id="WP_377300447.1">
    <property type="nucleotide sequence ID" value="NZ_CP180191.1"/>
</dbReference>
<dbReference type="Gene3D" id="3.30.230.10">
    <property type="match status" value="1"/>
</dbReference>
<dbReference type="Pfam" id="PF08676">
    <property type="entry name" value="MutL_C"/>
    <property type="match status" value="1"/>
</dbReference>
<dbReference type="Pfam" id="PF13589">
    <property type="entry name" value="HATPase_c_3"/>
    <property type="match status" value="1"/>
</dbReference>
<dbReference type="CDD" id="cd03482">
    <property type="entry name" value="MutL_Trans_MutL"/>
    <property type="match status" value="1"/>
</dbReference>